<keyword evidence="3" id="KW-1185">Reference proteome</keyword>
<organism evidence="2 3">
    <name type="scientific">Entamoeba nuttalli</name>
    <dbReference type="NCBI Taxonomy" id="412467"/>
    <lineage>
        <taxon>Eukaryota</taxon>
        <taxon>Amoebozoa</taxon>
        <taxon>Evosea</taxon>
        <taxon>Archamoebae</taxon>
        <taxon>Mastigamoebida</taxon>
        <taxon>Entamoebidae</taxon>
        <taxon>Entamoeba</taxon>
    </lineage>
</organism>
<name>A0ABQ0DUF9_9EUKA</name>
<dbReference type="Proteomes" id="UP001628156">
    <property type="component" value="Unassembled WGS sequence"/>
</dbReference>
<dbReference type="EMBL" id="BAAFRS010000296">
    <property type="protein sequence ID" value="GAB1226485.1"/>
    <property type="molecule type" value="Genomic_DNA"/>
</dbReference>
<sequence length="62" mass="7394">MQVQYSSPLFDPIQQMKRKHKNPPNDIKVCDTEFNTFYPIDVNIKQPPFDSKKQLIKDQIKE</sequence>
<accession>A0ABQ0DUF9</accession>
<protein>
    <submittedName>
        <fullName evidence="2">Uncharacterized protein</fullName>
    </submittedName>
</protein>
<reference evidence="2 3" key="1">
    <citation type="journal article" date="2019" name="PLoS Negl. Trop. Dis.">
        <title>Whole genome sequencing of Entamoeba nuttalli reveals mammalian host-related molecular signatures and a novel octapeptide-repeat surface protein.</title>
        <authorList>
            <person name="Tanaka M."/>
            <person name="Makiuchi T."/>
            <person name="Komiyama T."/>
            <person name="Shiina T."/>
            <person name="Osaki K."/>
            <person name="Tachibana H."/>
        </authorList>
    </citation>
    <scope>NUCLEOTIDE SEQUENCE [LARGE SCALE GENOMIC DNA]</scope>
    <source>
        <strain evidence="2 3">P19-061405</strain>
    </source>
</reference>
<gene>
    <name evidence="1" type="ORF">ENUP19_0083G0024</name>
    <name evidence="2" type="ORF">ENUP19_0296G0015</name>
</gene>
<evidence type="ECO:0000313" key="2">
    <source>
        <dbReference type="EMBL" id="GAB1226485.1"/>
    </source>
</evidence>
<reference evidence="2" key="2">
    <citation type="submission" date="2024-08" db="EMBL/GenBank/DDBJ databases">
        <title>Draft genome assembly of Entamoeba nuttalli using a combination of long-read and short-read sequencing data.</title>
        <authorList>
            <person name="Tanaka M."/>
            <person name="Tachibana H."/>
        </authorList>
    </citation>
    <scope>NUCLEOTIDE SEQUENCE</scope>
    <source>
        <strain evidence="2">P19-061405</strain>
    </source>
</reference>
<dbReference type="EMBL" id="BAAFRS010000083">
    <property type="protein sequence ID" value="GAB1221653.1"/>
    <property type="molecule type" value="Genomic_DNA"/>
</dbReference>
<comment type="caution">
    <text evidence="2">The sequence shown here is derived from an EMBL/GenBank/DDBJ whole genome shotgun (WGS) entry which is preliminary data.</text>
</comment>
<evidence type="ECO:0000313" key="1">
    <source>
        <dbReference type="EMBL" id="GAB1221653.1"/>
    </source>
</evidence>
<evidence type="ECO:0000313" key="3">
    <source>
        <dbReference type="Proteomes" id="UP001628156"/>
    </source>
</evidence>
<proteinExistence type="predicted"/>